<dbReference type="InterPro" id="IPR050300">
    <property type="entry name" value="GDXG_lipolytic_enzyme"/>
</dbReference>
<evidence type="ECO:0000256" key="1">
    <source>
        <dbReference type="ARBA" id="ARBA00022801"/>
    </source>
</evidence>
<proteinExistence type="predicted"/>
<evidence type="ECO:0000313" key="4">
    <source>
        <dbReference type="Proteomes" id="UP000613208"/>
    </source>
</evidence>
<name>A0A916VDQ9_9FIRM</name>
<reference evidence="3" key="1">
    <citation type="submission" date="2020-06" db="EMBL/GenBank/DDBJ databases">
        <title>Characterization of fructooligosaccharide metabolism and fructooligosaccharide-degrading enzymes in human commensal butyrate producers.</title>
        <authorList>
            <person name="Tanno H."/>
            <person name="Fujii T."/>
            <person name="Hirano K."/>
            <person name="Maeno S."/>
            <person name="Tonozuka T."/>
            <person name="Sakamoto M."/>
            <person name="Ohkuma M."/>
            <person name="Tochio T."/>
            <person name="Endo A."/>
        </authorList>
    </citation>
    <scope>NUCLEOTIDE SEQUENCE</scope>
    <source>
        <strain evidence="3">JCM 17466</strain>
    </source>
</reference>
<dbReference type="Gene3D" id="3.40.50.1820">
    <property type="entry name" value="alpha/beta hydrolase"/>
    <property type="match status" value="1"/>
</dbReference>
<gene>
    <name evidence="3" type="ORF">ANBU17_15840</name>
</gene>
<keyword evidence="4" id="KW-1185">Reference proteome</keyword>
<evidence type="ECO:0000259" key="2">
    <source>
        <dbReference type="Pfam" id="PF07859"/>
    </source>
</evidence>
<dbReference type="PANTHER" id="PTHR48081:SF8">
    <property type="entry name" value="ALPHA_BETA HYDROLASE FOLD-3 DOMAIN-CONTAINING PROTEIN-RELATED"/>
    <property type="match status" value="1"/>
</dbReference>
<organism evidence="3 4">
    <name type="scientific">Anaerostipes butyraticus</name>
    <dbReference type="NCBI Taxonomy" id="645466"/>
    <lineage>
        <taxon>Bacteria</taxon>
        <taxon>Bacillati</taxon>
        <taxon>Bacillota</taxon>
        <taxon>Clostridia</taxon>
        <taxon>Lachnospirales</taxon>
        <taxon>Lachnospiraceae</taxon>
        <taxon>Anaerostipes</taxon>
    </lineage>
</organism>
<dbReference type="RefSeq" id="WP_201310938.1">
    <property type="nucleotide sequence ID" value="NZ_BLYI01000031.1"/>
</dbReference>
<dbReference type="Pfam" id="PF07859">
    <property type="entry name" value="Abhydrolase_3"/>
    <property type="match status" value="1"/>
</dbReference>
<dbReference type="GO" id="GO:0016787">
    <property type="term" value="F:hydrolase activity"/>
    <property type="evidence" value="ECO:0007669"/>
    <property type="project" value="UniProtKB-KW"/>
</dbReference>
<dbReference type="PANTHER" id="PTHR48081">
    <property type="entry name" value="AB HYDROLASE SUPERFAMILY PROTEIN C4A8.06C"/>
    <property type="match status" value="1"/>
</dbReference>
<dbReference type="InterPro" id="IPR029058">
    <property type="entry name" value="AB_hydrolase_fold"/>
</dbReference>
<dbReference type="EMBL" id="BLYI01000031">
    <property type="protein sequence ID" value="GFO85237.1"/>
    <property type="molecule type" value="Genomic_DNA"/>
</dbReference>
<feature type="domain" description="Alpha/beta hydrolase fold-3" evidence="2">
    <location>
        <begin position="100"/>
        <end position="318"/>
    </location>
</feature>
<comment type="caution">
    <text evidence="3">The sequence shown here is derived from an EMBL/GenBank/DDBJ whole genome shotgun (WGS) entry which is preliminary data.</text>
</comment>
<accession>A0A916VDQ9</accession>
<keyword evidence="1" id="KW-0378">Hydrolase</keyword>
<dbReference type="AlphaFoldDB" id="A0A916VDQ9"/>
<protein>
    <recommendedName>
        <fullName evidence="2">Alpha/beta hydrolase fold-3 domain-containing protein</fullName>
    </recommendedName>
</protein>
<evidence type="ECO:0000313" key="3">
    <source>
        <dbReference type="EMBL" id="GFO85237.1"/>
    </source>
</evidence>
<dbReference type="Proteomes" id="UP000613208">
    <property type="component" value="Unassembled WGS sequence"/>
</dbReference>
<sequence>MSQTKKESFVLYKPVPDPEGIGYLDQKLVEFRNSRPPKTTGNPYYVMGEPVGDMRDNADQPSVDISEGISDLEKEIEGVTVWISEPDQQTEEEKKQRPCVVYIHGGGFVGGCAQAFQNLCRYLSSQTQALVINIDYRLAPETAFPGNIQDCLRVIRKIRTDETYFFDREQMYVGGDSAGGNMAIACAQKEYEETGRQPFKGLILYYPVVDLTMEDHGWKWNLEDYSGTEREMECHCAQSLRGFEPQILKLYVQDQASKEDPLVSPIITPDYTIYPDMLIISAEYDYLRPQVEAFAKKAKDAGCQVKAVRYGGMNHAFVSLTGIIDQAKDALEEASDFIKAHNTSIK</sequence>
<dbReference type="InterPro" id="IPR013094">
    <property type="entry name" value="AB_hydrolase_3"/>
</dbReference>
<dbReference type="SUPFAM" id="SSF53474">
    <property type="entry name" value="alpha/beta-Hydrolases"/>
    <property type="match status" value="1"/>
</dbReference>